<dbReference type="PANTHER" id="PTHR40627">
    <property type="entry name" value="INDOLE PRENYLTRANSFERASE TDIB-RELATED"/>
    <property type="match status" value="1"/>
</dbReference>
<feature type="binding site" evidence="3">
    <location>
        <position position="101"/>
    </location>
    <ligand>
        <name>dimethylallyl diphosphate</name>
        <dbReference type="ChEBI" id="CHEBI:57623"/>
    </ligand>
</feature>
<feature type="binding site" evidence="3">
    <location>
        <position position="181"/>
    </location>
    <ligand>
        <name>dimethylallyl diphosphate</name>
        <dbReference type="ChEBI" id="CHEBI:57623"/>
    </ligand>
</feature>
<dbReference type="GO" id="GO:0009820">
    <property type="term" value="P:alkaloid metabolic process"/>
    <property type="evidence" value="ECO:0007669"/>
    <property type="project" value="InterPro"/>
</dbReference>
<evidence type="ECO:0000256" key="2">
    <source>
        <dbReference type="ARBA" id="ARBA00022679"/>
    </source>
</evidence>
<feature type="binding site" evidence="3">
    <location>
        <position position="250"/>
    </location>
    <ligand>
        <name>dimethylallyl diphosphate</name>
        <dbReference type="ChEBI" id="CHEBI:57623"/>
    </ligand>
</feature>
<evidence type="ECO:0000313" key="4">
    <source>
        <dbReference type="EMBL" id="KAJ7704932.1"/>
    </source>
</evidence>
<feature type="binding site" evidence="3">
    <location>
        <position position="397"/>
    </location>
    <ligand>
        <name>dimethylallyl diphosphate</name>
        <dbReference type="ChEBI" id="CHEBI:57623"/>
    </ligand>
</feature>
<dbReference type="PIRSF" id="PIRSF000509">
    <property type="entry name" value="Trp_DMAT"/>
    <property type="match status" value="1"/>
</dbReference>
<proteinExistence type="inferred from homology"/>
<dbReference type="SFLD" id="SFLDS00036">
    <property type="entry name" value="Aromatic_Prenyltransferase"/>
    <property type="match status" value="1"/>
</dbReference>
<dbReference type="SFLD" id="SFLDG01162">
    <property type="entry name" value="I"/>
    <property type="match status" value="1"/>
</dbReference>
<accession>A0AAD7GTH1</accession>
<dbReference type="AlphaFoldDB" id="A0AAD7GTH1"/>
<dbReference type="NCBIfam" id="TIGR03429">
    <property type="entry name" value="arom_pren_DMATS"/>
    <property type="match status" value="1"/>
</dbReference>
<dbReference type="PANTHER" id="PTHR40627:SF4">
    <property type="entry name" value="PRENYLTRANSFERASE ASQH1-RELATED"/>
    <property type="match status" value="1"/>
</dbReference>
<feature type="binding site" evidence="3">
    <location>
        <position position="87"/>
    </location>
    <ligand>
        <name>L-tryptophan</name>
        <dbReference type="ChEBI" id="CHEBI:57912"/>
    </ligand>
</feature>
<keyword evidence="2" id="KW-0808">Transferase</keyword>
<evidence type="ECO:0000256" key="3">
    <source>
        <dbReference type="PIRSR" id="PIRSR000509-1"/>
    </source>
</evidence>
<dbReference type="GO" id="GO:0016765">
    <property type="term" value="F:transferase activity, transferring alkyl or aryl (other than methyl) groups"/>
    <property type="evidence" value="ECO:0007669"/>
    <property type="project" value="InterPro"/>
</dbReference>
<feature type="binding site" evidence="3">
    <location>
        <position position="246"/>
    </location>
    <ligand>
        <name>dimethylallyl diphosphate</name>
        <dbReference type="ChEBI" id="CHEBI:57623"/>
    </ligand>
</feature>
<organism evidence="4 5">
    <name type="scientific">Mycena rosella</name>
    <name type="common">Pink bonnet</name>
    <name type="synonym">Agaricus rosellus</name>
    <dbReference type="NCBI Taxonomy" id="1033263"/>
    <lineage>
        <taxon>Eukaryota</taxon>
        <taxon>Fungi</taxon>
        <taxon>Dikarya</taxon>
        <taxon>Basidiomycota</taxon>
        <taxon>Agaricomycotina</taxon>
        <taxon>Agaricomycetes</taxon>
        <taxon>Agaricomycetidae</taxon>
        <taxon>Agaricales</taxon>
        <taxon>Marasmiineae</taxon>
        <taxon>Mycenaceae</taxon>
        <taxon>Mycena</taxon>
    </lineage>
</organism>
<feature type="binding site" evidence="3">
    <location>
        <position position="183"/>
    </location>
    <ligand>
        <name>dimethylallyl diphosphate</name>
        <dbReference type="ChEBI" id="CHEBI:57623"/>
    </ligand>
</feature>
<dbReference type="InterPro" id="IPR012148">
    <property type="entry name" value="ABBA_DMATS-like"/>
</dbReference>
<sequence>MTLILERPQILNMSLPHSVLQARISFWKNETEDMLAGLLRCSGYPENEIDEYRGFYSAYIIPQLGPTPAEFGGRPSSYMGDDFTPIEFSWAIGPDGTQAVRFTMEPLSPLDGTPTPESTWISSLQSLGHFASSNGFDLTWSNICRRALVQGLSNQDICSSKHGSQFSVGCDFTRNGALIGKAYFLPHIRSKSTGIPSYTLVADCMQNLGLETPWRTVHEFIQTLPQDIEATPEIVSVDCLEPSKNRAKVYMRTNAASLATISEIMTLGSALTDPVVTDTVRTLERLWRLLFPNAADTTSIPSRNSHHYANGFVVYFEMTLGSPFPLPKVYIPVRHYCKDDRFVAEAISSYFINSAEGSATVENIKALFTHRSLDSRTGIYTYVGCAARKAGPQVSLYLSPEVFAPERQVNAAHDITLGS</sequence>
<dbReference type="InterPro" id="IPR033964">
    <property type="entry name" value="ABBA"/>
</dbReference>
<feature type="binding site" evidence="3">
    <location>
        <position position="330"/>
    </location>
    <ligand>
        <name>dimethylallyl diphosphate</name>
        <dbReference type="ChEBI" id="CHEBI:57623"/>
    </ligand>
</feature>
<gene>
    <name evidence="4" type="ORF">B0H17DRAFT_1038839</name>
</gene>
<reference evidence="4" key="1">
    <citation type="submission" date="2023-03" db="EMBL/GenBank/DDBJ databases">
        <title>Massive genome expansion in bonnet fungi (Mycena s.s.) driven by repeated elements and novel gene families across ecological guilds.</title>
        <authorList>
            <consortium name="Lawrence Berkeley National Laboratory"/>
            <person name="Harder C.B."/>
            <person name="Miyauchi S."/>
            <person name="Viragh M."/>
            <person name="Kuo A."/>
            <person name="Thoen E."/>
            <person name="Andreopoulos B."/>
            <person name="Lu D."/>
            <person name="Skrede I."/>
            <person name="Drula E."/>
            <person name="Henrissat B."/>
            <person name="Morin E."/>
            <person name="Kohler A."/>
            <person name="Barry K."/>
            <person name="LaButti K."/>
            <person name="Morin E."/>
            <person name="Salamov A."/>
            <person name="Lipzen A."/>
            <person name="Mereny Z."/>
            <person name="Hegedus B."/>
            <person name="Baldrian P."/>
            <person name="Stursova M."/>
            <person name="Weitz H."/>
            <person name="Taylor A."/>
            <person name="Grigoriev I.V."/>
            <person name="Nagy L.G."/>
            <person name="Martin F."/>
            <person name="Kauserud H."/>
        </authorList>
    </citation>
    <scope>NUCLEOTIDE SEQUENCE</scope>
    <source>
        <strain evidence="4">CBHHK067</strain>
    </source>
</reference>
<dbReference type="InterPro" id="IPR017795">
    <property type="entry name" value="ABBA_NscD-like"/>
</dbReference>
<dbReference type="EMBL" id="JARKIE010000009">
    <property type="protein sequence ID" value="KAJ7704932.1"/>
    <property type="molecule type" value="Genomic_DNA"/>
</dbReference>
<comment type="caution">
    <text evidence="4">The sequence shown here is derived from an EMBL/GenBank/DDBJ whole genome shotgun (WGS) entry which is preliminary data.</text>
</comment>
<feature type="binding site" evidence="3">
    <location>
        <position position="248"/>
    </location>
    <ligand>
        <name>dimethylallyl diphosphate</name>
        <dbReference type="ChEBI" id="CHEBI:57623"/>
    </ligand>
</feature>
<protein>
    <submittedName>
        <fullName evidence="4">Tryptophan dimethylallyltransferase-domain-containing protein</fullName>
    </submittedName>
</protein>
<comment type="similarity">
    <text evidence="1">Belongs to the tryptophan dimethylallyltransferase family.</text>
</comment>
<keyword evidence="5" id="KW-1185">Reference proteome</keyword>
<name>A0AAD7GTH1_MYCRO</name>
<dbReference type="CDD" id="cd13929">
    <property type="entry name" value="PT-DMATS_CymD"/>
    <property type="match status" value="1"/>
</dbReference>
<evidence type="ECO:0000313" key="5">
    <source>
        <dbReference type="Proteomes" id="UP001221757"/>
    </source>
</evidence>
<dbReference type="Pfam" id="PF11991">
    <property type="entry name" value="Trp_DMAT"/>
    <property type="match status" value="1"/>
</dbReference>
<evidence type="ECO:0000256" key="1">
    <source>
        <dbReference type="ARBA" id="ARBA00010209"/>
    </source>
</evidence>
<dbReference type="Proteomes" id="UP001221757">
    <property type="component" value="Unassembled WGS sequence"/>
</dbReference>